<proteinExistence type="predicted"/>
<evidence type="ECO:0000256" key="1">
    <source>
        <dbReference type="ARBA" id="ARBA00022737"/>
    </source>
</evidence>
<accession>A0A3S2Y185</accession>
<evidence type="ECO:0000259" key="3">
    <source>
        <dbReference type="Pfam" id="PF14040"/>
    </source>
</evidence>
<dbReference type="CDD" id="cd20745">
    <property type="entry name" value="FIX_RhsA_AHH_HNH-like"/>
    <property type="match status" value="1"/>
</dbReference>
<dbReference type="InterPro" id="IPR050708">
    <property type="entry name" value="T6SS_VgrG/RHS"/>
</dbReference>
<evidence type="ECO:0000256" key="2">
    <source>
        <dbReference type="SAM" id="MobiDB-lite"/>
    </source>
</evidence>
<dbReference type="InterPro" id="IPR022385">
    <property type="entry name" value="Rhs_assc_core"/>
</dbReference>
<reference evidence="6" key="1">
    <citation type="submission" date="2019-01" db="EMBL/GenBank/DDBJ databases">
        <title>Gri0909 isolated from a small marine red alga.</title>
        <authorList>
            <person name="Kim J."/>
            <person name="Jeong S.E."/>
            <person name="Jeon C.O."/>
        </authorList>
    </citation>
    <scope>NUCLEOTIDE SEQUENCE [LARGE SCALE GENOMIC DNA]</scope>
    <source>
        <strain evidence="6">Gri0909</strain>
    </source>
</reference>
<evidence type="ECO:0000313" key="5">
    <source>
        <dbReference type="EMBL" id="RVU34866.1"/>
    </source>
</evidence>
<keyword evidence="6" id="KW-1185">Reference proteome</keyword>
<evidence type="ECO:0000313" key="6">
    <source>
        <dbReference type="Proteomes" id="UP000287447"/>
    </source>
</evidence>
<keyword evidence="1" id="KW-0677">Repeat</keyword>
<dbReference type="RefSeq" id="WP_127767095.1">
    <property type="nucleotide sequence ID" value="NZ_SADE01000003.1"/>
</dbReference>
<dbReference type="Pfam" id="PF14040">
    <property type="entry name" value="DNase_NucA_NucB"/>
    <property type="match status" value="1"/>
</dbReference>
<dbReference type="Pfam" id="PF25023">
    <property type="entry name" value="TEN_YD-shell"/>
    <property type="match status" value="1"/>
</dbReference>
<comment type="caution">
    <text evidence="5">The sequence shown here is derived from an EMBL/GenBank/DDBJ whole genome shotgun (WGS) entry which is preliminary data.</text>
</comment>
<dbReference type="Gene3D" id="2.180.10.10">
    <property type="entry name" value="RHS repeat-associated core"/>
    <property type="match status" value="1"/>
</dbReference>
<feature type="domain" description="Teneurin-like YD-shell" evidence="4">
    <location>
        <begin position="61"/>
        <end position="158"/>
    </location>
</feature>
<protein>
    <recommendedName>
        <fullName evidence="7">RHS repeat-associated core domain-containing protein</fullName>
    </recommendedName>
</protein>
<dbReference type="AlphaFoldDB" id="A0A3S2Y185"/>
<dbReference type="PANTHER" id="PTHR32305:SF15">
    <property type="entry name" value="PROTEIN RHSA-RELATED"/>
    <property type="match status" value="1"/>
</dbReference>
<dbReference type="OrthoDB" id="7362402at2"/>
<gene>
    <name evidence="5" type="ORF">EOI86_18680</name>
</gene>
<dbReference type="PANTHER" id="PTHR32305">
    <property type="match status" value="1"/>
</dbReference>
<feature type="domain" description="Deoxyribonuclease NucA/NucB" evidence="3">
    <location>
        <begin position="279"/>
        <end position="363"/>
    </location>
</feature>
<feature type="compositionally biased region" description="Polar residues" evidence="2">
    <location>
        <begin position="284"/>
        <end position="295"/>
    </location>
</feature>
<evidence type="ECO:0000259" key="4">
    <source>
        <dbReference type="Pfam" id="PF25023"/>
    </source>
</evidence>
<dbReference type="PRINTS" id="PR00394">
    <property type="entry name" value="RHSPROTEIN"/>
</dbReference>
<feature type="region of interest" description="Disordered" evidence="2">
    <location>
        <begin position="284"/>
        <end position="319"/>
    </location>
</feature>
<dbReference type="InterPro" id="IPR056823">
    <property type="entry name" value="TEN-like_YD-shell"/>
</dbReference>
<evidence type="ECO:0008006" key="7">
    <source>
        <dbReference type="Google" id="ProtNLM"/>
    </source>
</evidence>
<name>A0A3S2Y185_9PROT</name>
<organism evidence="5 6">
    <name type="scientific">Hwanghaeella grinnelliae</name>
    <dbReference type="NCBI Taxonomy" id="2500179"/>
    <lineage>
        <taxon>Bacteria</taxon>
        <taxon>Pseudomonadati</taxon>
        <taxon>Pseudomonadota</taxon>
        <taxon>Alphaproteobacteria</taxon>
        <taxon>Rhodospirillales</taxon>
        <taxon>Rhodospirillaceae</taxon>
        <taxon>Hwanghaeella</taxon>
    </lineage>
</organism>
<dbReference type="NCBIfam" id="TIGR03696">
    <property type="entry name" value="Rhs_assc_core"/>
    <property type="match status" value="1"/>
</dbReference>
<dbReference type="EMBL" id="SADE01000003">
    <property type="protein sequence ID" value="RVU34866.1"/>
    <property type="molecule type" value="Genomic_DNA"/>
</dbReference>
<dbReference type="Proteomes" id="UP000287447">
    <property type="component" value="Unassembled WGS sequence"/>
</dbReference>
<dbReference type="InterPro" id="IPR029476">
    <property type="entry name" value="DNase_NucA_NucB"/>
</dbReference>
<sequence>MQLRDPAGRRHAKEINGTSGIQYLSDGSEEIAEYGDGVLLRRYVYGPGIDEPVAMVEASTGDRQYYHTDAQGSVVAMTNDAGTVVEQYAYDPYGQSPATQATTGNPYRYTGRRLDPKTGLYYYRARYYHPTLGRFLQTDPIGYGDGMNLYAYVGNDPVNFSDPTGLAKSAVGGGNRGSKVPGFGGSNALDVVQSGLSLAGQIPGLGIFADLTNAAISLGRGNYADAALDLAAAVPIVGNAVGAARFAKTGVKIANTPVFQVSKSTTPGIARNIENALSKGAPSTLNRVTSKSQIRQNRRNALRGQEAPGPNRSLDEYPFASTKQGGSGACVAAACAPEQNIQGGQLSQFYSKNNIKDGDAFSVRIAD</sequence>